<dbReference type="eggNOG" id="ENOG5033J04">
    <property type="taxonomic scope" value="Bacteria"/>
</dbReference>
<dbReference type="EMBL" id="CP003379">
    <property type="protein sequence ID" value="AFL89223.1"/>
    <property type="molecule type" value="Genomic_DNA"/>
</dbReference>
<dbReference type="InterPro" id="IPR053918">
    <property type="entry name" value="DUF6980"/>
</dbReference>
<evidence type="ECO:0000259" key="1">
    <source>
        <dbReference type="Pfam" id="PF22400"/>
    </source>
</evidence>
<name>I3ZJ05_TERRK</name>
<keyword evidence="3" id="KW-1185">Reference proteome</keyword>
<gene>
    <name evidence="2" type="ordered locus">Terro_2991</name>
</gene>
<accession>I3ZJ05</accession>
<dbReference type="Pfam" id="PF22400">
    <property type="entry name" value="DUF6980"/>
    <property type="match status" value="1"/>
</dbReference>
<evidence type="ECO:0000313" key="3">
    <source>
        <dbReference type="Proteomes" id="UP000006056"/>
    </source>
</evidence>
<dbReference type="HOGENOM" id="CLU_163278_0_0_0"/>
<proteinExistence type="predicted"/>
<dbReference type="STRING" id="926566.Terro_2991"/>
<dbReference type="AlphaFoldDB" id="I3ZJ05"/>
<dbReference type="RefSeq" id="WP_014786487.1">
    <property type="nucleotide sequence ID" value="NC_018014.1"/>
</dbReference>
<protein>
    <recommendedName>
        <fullName evidence="1">DUF6980 domain-containing protein</fullName>
    </recommendedName>
</protein>
<dbReference type="Proteomes" id="UP000006056">
    <property type="component" value="Chromosome"/>
</dbReference>
<feature type="domain" description="DUF6980" evidence="1">
    <location>
        <begin position="6"/>
        <end position="90"/>
    </location>
</feature>
<evidence type="ECO:0000313" key="2">
    <source>
        <dbReference type="EMBL" id="AFL89223.1"/>
    </source>
</evidence>
<reference evidence="2 3" key="1">
    <citation type="submission" date="2012-06" db="EMBL/GenBank/DDBJ databases">
        <title>Complete genome of Terriglobus roseus DSM 18391.</title>
        <authorList>
            <consortium name="US DOE Joint Genome Institute (JGI-PGF)"/>
            <person name="Lucas S."/>
            <person name="Copeland A."/>
            <person name="Lapidus A."/>
            <person name="Glavina del Rio T."/>
            <person name="Dalin E."/>
            <person name="Tice H."/>
            <person name="Bruce D."/>
            <person name="Goodwin L."/>
            <person name="Pitluck S."/>
            <person name="Peters L."/>
            <person name="Mikhailova N."/>
            <person name="Munk A.C.C."/>
            <person name="Kyrpides N."/>
            <person name="Mavromatis K."/>
            <person name="Ivanova N."/>
            <person name="Brettin T."/>
            <person name="Detter J.C."/>
            <person name="Han C."/>
            <person name="Larimer F."/>
            <person name="Land M."/>
            <person name="Hauser L."/>
            <person name="Markowitz V."/>
            <person name="Cheng J.-F."/>
            <person name="Hugenholtz P."/>
            <person name="Woyke T."/>
            <person name="Wu D."/>
            <person name="Brambilla E."/>
            <person name="Klenk H.-P."/>
            <person name="Eisen J.A."/>
        </authorList>
    </citation>
    <scope>NUCLEOTIDE SEQUENCE [LARGE SCALE GENOMIC DNA]</scope>
    <source>
        <strain evidence="3">DSM 18391 / NRRL B-41598 / KBS 63</strain>
    </source>
</reference>
<sequence>MRLDKHCCELMATNLAAGETAILYVPKFREYGIRVLDGGSSFIVIEHCPWCGKMLPSRIRDAWFRQIESLGFEMGDEAIPTEFLSDAWWKARPQP</sequence>
<organism evidence="2 3">
    <name type="scientific">Terriglobus roseus (strain DSM 18391 / NRRL B-41598 / KBS 63)</name>
    <dbReference type="NCBI Taxonomy" id="926566"/>
    <lineage>
        <taxon>Bacteria</taxon>
        <taxon>Pseudomonadati</taxon>
        <taxon>Acidobacteriota</taxon>
        <taxon>Terriglobia</taxon>
        <taxon>Terriglobales</taxon>
        <taxon>Acidobacteriaceae</taxon>
        <taxon>Terriglobus</taxon>
    </lineage>
</organism>
<dbReference type="KEGG" id="trs:Terro_2991"/>